<dbReference type="Pfam" id="PF09917">
    <property type="entry name" value="DUF2147"/>
    <property type="match status" value="1"/>
</dbReference>
<dbReference type="RefSeq" id="WP_420244568.1">
    <property type="nucleotide sequence ID" value="NZ_BOPV01000001.1"/>
</dbReference>
<organism evidence="3 4">
    <name type="scientific">Roseiterribacter gracilis</name>
    <dbReference type="NCBI Taxonomy" id="2812848"/>
    <lineage>
        <taxon>Bacteria</taxon>
        <taxon>Pseudomonadati</taxon>
        <taxon>Pseudomonadota</taxon>
        <taxon>Alphaproteobacteria</taxon>
        <taxon>Rhodospirillales</taxon>
        <taxon>Roseiterribacteraceae</taxon>
        <taxon>Roseiterribacter</taxon>
    </lineage>
</organism>
<feature type="domain" description="DUF2147" evidence="2">
    <location>
        <begin position="25"/>
        <end position="142"/>
    </location>
</feature>
<gene>
    <name evidence="3" type="ORF">TMPK1_34230</name>
</gene>
<evidence type="ECO:0000256" key="1">
    <source>
        <dbReference type="SAM" id="SignalP"/>
    </source>
</evidence>
<reference evidence="3" key="1">
    <citation type="submission" date="2021-02" db="EMBL/GenBank/DDBJ databases">
        <title>Genome sequence of Rhodospirillales sp. strain TMPK1 isolated from soil.</title>
        <authorList>
            <person name="Nakai R."/>
            <person name="Kusada H."/>
            <person name="Tamaki H."/>
        </authorList>
    </citation>
    <scope>NUCLEOTIDE SEQUENCE</scope>
    <source>
        <strain evidence="3">TMPK1</strain>
    </source>
</reference>
<evidence type="ECO:0000313" key="3">
    <source>
        <dbReference type="EMBL" id="GIL41186.1"/>
    </source>
</evidence>
<protein>
    <recommendedName>
        <fullName evidence="2">DUF2147 domain-containing protein</fullName>
    </recommendedName>
</protein>
<feature type="signal peptide" evidence="1">
    <location>
        <begin position="1"/>
        <end position="19"/>
    </location>
</feature>
<proteinExistence type="predicted"/>
<dbReference type="PANTHER" id="PTHR36919">
    <property type="entry name" value="BLR1215 PROTEIN"/>
    <property type="match status" value="1"/>
</dbReference>
<accession>A0A8S8XIV7</accession>
<dbReference type="Proteomes" id="UP000681075">
    <property type="component" value="Unassembled WGS sequence"/>
</dbReference>
<evidence type="ECO:0000313" key="4">
    <source>
        <dbReference type="Proteomes" id="UP000681075"/>
    </source>
</evidence>
<dbReference type="AlphaFoldDB" id="A0A8S8XIV7"/>
<dbReference type="EMBL" id="BOPV01000001">
    <property type="protein sequence ID" value="GIL41186.1"/>
    <property type="molecule type" value="Genomic_DNA"/>
</dbReference>
<feature type="chain" id="PRO_5035889804" description="DUF2147 domain-containing protein" evidence="1">
    <location>
        <begin position="20"/>
        <end position="152"/>
    </location>
</feature>
<comment type="caution">
    <text evidence="3">The sequence shown here is derived from an EMBL/GenBank/DDBJ whole genome shotgun (WGS) entry which is preliminary data.</text>
</comment>
<evidence type="ECO:0000259" key="2">
    <source>
        <dbReference type="Pfam" id="PF09917"/>
    </source>
</evidence>
<name>A0A8S8XIV7_9PROT</name>
<dbReference type="PANTHER" id="PTHR36919:SF2">
    <property type="entry name" value="BLL6627 PROTEIN"/>
    <property type="match status" value="1"/>
</dbReference>
<dbReference type="Gene3D" id="2.40.128.520">
    <property type="match status" value="1"/>
</dbReference>
<sequence length="152" mass="16443">MRALLLAAFVFGLPSISHAQSSPLGLWLAESGKAAVEITECGAAGLCGKIAWLKEPLDESGKPRLDKNNPAAELKSQKLCGLLMVGNFKPAGKPNEWDGGFIYNPEDGKTYSSEMELKSPDVLGVRGYVGIPLFGKSQTWTRLPNEHQRCKV</sequence>
<keyword evidence="1" id="KW-0732">Signal</keyword>
<keyword evidence="4" id="KW-1185">Reference proteome</keyword>
<dbReference type="InterPro" id="IPR019223">
    <property type="entry name" value="DUF2147"/>
</dbReference>